<protein>
    <recommendedName>
        <fullName evidence="3">Glycosyltransferase</fullName>
    </recommendedName>
</protein>
<sequence>MLIVLIATEWGTREGGVNSFNYSFASGLANVCGDDNKIICAVTSIGRDDRNDASRHGIDLVEVSSDEKGRPSSNCAAEIQNWLHDNMLAVPSDIVVVGHDCITGFQAAETAERLGGRLALIHHMSYQRYQNLAGGKGEKTGHNHQQQIDLFSRPDALLFGVGTFLTRNAEILSGSEAHCLVPGFPEGFTKNSSDVDDLNIVVAGRFDEEQEALKQVELAVEAVGLAVKTASRFIRPLRSATMFVLGVDERRVSRASLEKLAKRKAGRNVTVIPMLFDSRPETIRKLLRSANLTIMPSFHEGFGLVGWEAIGSEVPLIIGKETGLFKFVESVLGTTGIHAVEFNGGASRSRDVQLVSDAIIEIAKDLQLARKDARDLRKRLKSERGCTWKQTAHDFLHSVSASVPNTERSRLLQNPIRRQKAAIEFESTKKDHFERCVELSLSVGQGSTAESFDVLAQLWFGATPIQLGSISAEISLNKAYVDVIPTAGIISGPRLGDTPRVKGLKPVAGGVWVVTDPNGRDVLEHRALGDEALCQVVTPPNSLPEVTVRVLASRKDLNCKFDTPEQEGSVAKEKVMSVFLQKAIFDDNSGQITFSEATMTGVGSDD</sequence>
<gene>
    <name evidence="1" type="ORF">CUJ84_Chr003621</name>
</gene>
<dbReference type="GO" id="GO:0016757">
    <property type="term" value="F:glycosyltransferase activity"/>
    <property type="evidence" value="ECO:0007669"/>
    <property type="project" value="TreeGrafter"/>
</dbReference>
<dbReference type="Proteomes" id="UP000238523">
    <property type="component" value="Chromosome"/>
</dbReference>
<proteinExistence type="predicted"/>
<evidence type="ECO:0008006" key="3">
    <source>
        <dbReference type="Google" id="ProtNLM"/>
    </source>
</evidence>
<accession>A0A2K9Z6T9</accession>
<evidence type="ECO:0000313" key="2">
    <source>
        <dbReference type="Proteomes" id="UP000238523"/>
    </source>
</evidence>
<name>A0A2K9Z6T9_RHILE</name>
<dbReference type="SUPFAM" id="SSF53756">
    <property type="entry name" value="UDP-Glycosyltransferase/glycogen phosphorylase"/>
    <property type="match status" value="1"/>
</dbReference>
<dbReference type="PANTHER" id="PTHR45947:SF3">
    <property type="entry name" value="SULFOQUINOVOSYL TRANSFERASE SQD2"/>
    <property type="match status" value="1"/>
</dbReference>
<reference evidence="1 2" key="1">
    <citation type="submission" date="2017-11" db="EMBL/GenBank/DDBJ databases">
        <title>Complete genome of Rhizobium leguminosarum Norway, an ineffective micro-symbiont.</title>
        <authorList>
            <person name="Hoffrichter A."/>
            <person name="Liang J."/>
            <person name="Brachmann A."/>
            <person name="Marin M."/>
        </authorList>
    </citation>
    <scope>NUCLEOTIDE SEQUENCE [LARGE SCALE GENOMIC DNA]</scope>
    <source>
        <strain evidence="1 2">Norway</strain>
    </source>
</reference>
<dbReference type="InterPro" id="IPR050194">
    <property type="entry name" value="Glycosyltransferase_grp1"/>
</dbReference>
<dbReference type="RefSeq" id="WP_105007055.1">
    <property type="nucleotide sequence ID" value="NZ_CP025012.1"/>
</dbReference>
<dbReference type="AlphaFoldDB" id="A0A2K9Z6T9"/>
<organism evidence="1 2">
    <name type="scientific">Rhizobium leguminosarum</name>
    <dbReference type="NCBI Taxonomy" id="384"/>
    <lineage>
        <taxon>Bacteria</taxon>
        <taxon>Pseudomonadati</taxon>
        <taxon>Pseudomonadota</taxon>
        <taxon>Alphaproteobacteria</taxon>
        <taxon>Hyphomicrobiales</taxon>
        <taxon>Rhizobiaceae</taxon>
        <taxon>Rhizobium/Agrobacterium group</taxon>
        <taxon>Rhizobium</taxon>
    </lineage>
</organism>
<dbReference type="CDD" id="cd03801">
    <property type="entry name" value="GT4_PimA-like"/>
    <property type="match status" value="1"/>
</dbReference>
<evidence type="ECO:0000313" key="1">
    <source>
        <dbReference type="EMBL" id="AUW43952.1"/>
    </source>
</evidence>
<dbReference type="Gene3D" id="3.40.50.2000">
    <property type="entry name" value="Glycogen Phosphorylase B"/>
    <property type="match status" value="1"/>
</dbReference>
<dbReference type="EMBL" id="CP025012">
    <property type="protein sequence ID" value="AUW43952.1"/>
    <property type="molecule type" value="Genomic_DNA"/>
</dbReference>
<dbReference type="PANTHER" id="PTHR45947">
    <property type="entry name" value="SULFOQUINOVOSYL TRANSFERASE SQD2"/>
    <property type="match status" value="1"/>
</dbReference>
<dbReference type="Pfam" id="PF20706">
    <property type="entry name" value="GT4-conflict"/>
    <property type="match status" value="1"/>
</dbReference>